<keyword evidence="1" id="KW-1133">Transmembrane helix</keyword>
<gene>
    <name evidence="2" type="ORF">Hypma_012133</name>
</gene>
<comment type="caution">
    <text evidence="2">The sequence shown here is derived from an EMBL/GenBank/DDBJ whole genome shotgun (WGS) entry which is preliminary data.</text>
</comment>
<name>A0A369JMJ0_HYPMA</name>
<organism evidence="2 3">
    <name type="scientific">Hypsizygus marmoreus</name>
    <name type="common">White beech mushroom</name>
    <name type="synonym">Agaricus marmoreus</name>
    <dbReference type="NCBI Taxonomy" id="39966"/>
    <lineage>
        <taxon>Eukaryota</taxon>
        <taxon>Fungi</taxon>
        <taxon>Dikarya</taxon>
        <taxon>Basidiomycota</taxon>
        <taxon>Agaricomycotina</taxon>
        <taxon>Agaricomycetes</taxon>
        <taxon>Agaricomycetidae</taxon>
        <taxon>Agaricales</taxon>
        <taxon>Tricholomatineae</taxon>
        <taxon>Lyophyllaceae</taxon>
        <taxon>Hypsizygus</taxon>
    </lineage>
</organism>
<evidence type="ECO:0000313" key="3">
    <source>
        <dbReference type="Proteomes" id="UP000076154"/>
    </source>
</evidence>
<sequence length="333" mass="37565">MNLAVVHPSVTAPPSIVSSTSGLFPPAVIVRTTVPLRIGKRRPSEFELAMVSSSSAMNLDDLVKDSSYLVEFRPGEIEDRSMLSAKTRQRWTAMIQIFRFRCLRKGYQSSSLPRRHWIDMEMTEVVTHPGYLPVDPLTFPPLPVWELLLDIILSLALKDEYASTSAGKPSSGTSVKPKFSTGSMIPTLKGKVRPRSGAGGPVWVEFLVRFFIFIIFVNAWLGSKLAAYIRHCHFLHFCLLWLLFTRIGYNFIHVSFTPSLTSIFASQLDAHISNSAHEIQAEQLRCMQTYTCELGERLAPVKEEVTAAKEETRNERQSYLRLEERVRVLGSTT</sequence>
<feature type="transmembrane region" description="Helical" evidence="1">
    <location>
        <begin position="202"/>
        <end position="221"/>
    </location>
</feature>
<accession>A0A369JMJ0</accession>
<feature type="transmembrane region" description="Helical" evidence="1">
    <location>
        <begin position="233"/>
        <end position="252"/>
    </location>
</feature>
<keyword evidence="3" id="KW-1185">Reference proteome</keyword>
<dbReference type="EMBL" id="LUEZ02000058">
    <property type="protein sequence ID" value="RDB20614.1"/>
    <property type="molecule type" value="Genomic_DNA"/>
</dbReference>
<dbReference type="Proteomes" id="UP000076154">
    <property type="component" value="Unassembled WGS sequence"/>
</dbReference>
<evidence type="ECO:0000256" key="1">
    <source>
        <dbReference type="SAM" id="Phobius"/>
    </source>
</evidence>
<keyword evidence="1" id="KW-0472">Membrane</keyword>
<dbReference type="AlphaFoldDB" id="A0A369JMJ0"/>
<reference evidence="2" key="1">
    <citation type="submission" date="2018-04" db="EMBL/GenBank/DDBJ databases">
        <title>Whole genome sequencing of Hypsizygus marmoreus.</title>
        <authorList>
            <person name="Choi I.-G."/>
            <person name="Min B."/>
            <person name="Kim J.-G."/>
            <person name="Kim S."/>
            <person name="Oh Y.-L."/>
            <person name="Kong W.-S."/>
            <person name="Park H."/>
            <person name="Jeong J."/>
            <person name="Song E.-S."/>
        </authorList>
    </citation>
    <scope>NUCLEOTIDE SEQUENCE [LARGE SCALE GENOMIC DNA]</scope>
    <source>
        <strain evidence="2">51987-8</strain>
    </source>
</reference>
<proteinExistence type="predicted"/>
<keyword evidence="1" id="KW-0812">Transmembrane</keyword>
<evidence type="ECO:0000313" key="2">
    <source>
        <dbReference type="EMBL" id="RDB20614.1"/>
    </source>
</evidence>
<protein>
    <submittedName>
        <fullName evidence="2">Uncharacterized protein</fullName>
    </submittedName>
</protein>
<dbReference type="InParanoid" id="A0A369JMJ0"/>